<keyword evidence="9" id="KW-1185">Reference proteome</keyword>
<dbReference type="SUPFAM" id="SSF53955">
    <property type="entry name" value="Lysozyme-like"/>
    <property type="match status" value="1"/>
</dbReference>
<evidence type="ECO:0000313" key="9">
    <source>
        <dbReference type="Proteomes" id="UP000695264"/>
    </source>
</evidence>
<evidence type="ECO:0000256" key="2">
    <source>
        <dbReference type="ARBA" id="ARBA00011901"/>
    </source>
</evidence>
<feature type="region of interest" description="Disordered" evidence="5">
    <location>
        <begin position="192"/>
        <end position="233"/>
    </location>
</feature>
<dbReference type="PANTHER" id="PTHR30417:SF1">
    <property type="entry name" value="N-ACETYLMURAMOYL-L-ALANINE AMIDASE AMID"/>
    <property type="match status" value="1"/>
</dbReference>
<keyword evidence="4" id="KW-0961">Cell wall biogenesis/degradation</keyword>
<evidence type="ECO:0000256" key="3">
    <source>
        <dbReference type="ARBA" id="ARBA00022801"/>
    </source>
</evidence>
<dbReference type="Proteomes" id="UP000695264">
    <property type="component" value="Unassembled WGS sequence"/>
</dbReference>
<sequence length="386" mass="41434">MHPGSPRRPGRHVLLGTAVATVLTLTVPAGATASPATPNTHGPVNEAFSRAADEFGVPRDLLVALAYAETRLDGHDGEPSHAGGYGVMHLVGDARGHTLERASELTGTPEEELRTDDAANIRGGAAVLDSYADEAGLGEERRHRAAAWYPAVARYGGAQPGTGARFYADTVYQILAEGVRARTPDGEAVVTPGQEVRPERGPYAGTPGPGPEGVPGEEPADKARRAPVTARDYPSARWVPADPANYRKGRTARIDTVVVHVAQGTYEGTVSWFRDPSSQVSAHYVVRSSDGAVTQSVRDADTAYHARQANARSLGIEHEGWINDAKWFTDVMYRSSAALTAYLCETHGIPKDRAHIVGHGEVPGNDHTDPGPYWDWKRYMELVQRA</sequence>
<dbReference type="EMBL" id="JAATEN010000009">
    <property type="protein sequence ID" value="NJQ01578.1"/>
    <property type="molecule type" value="Genomic_DNA"/>
</dbReference>
<evidence type="ECO:0000256" key="4">
    <source>
        <dbReference type="ARBA" id="ARBA00023316"/>
    </source>
</evidence>
<keyword evidence="6" id="KW-0732">Signal</keyword>
<dbReference type="RefSeq" id="WP_168102210.1">
    <property type="nucleotide sequence ID" value="NZ_JAATEN010000009.1"/>
</dbReference>
<organism evidence="8 9">
    <name type="scientific">Streptomyces zingiberis</name>
    <dbReference type="NCBI Taxonomy" id="2053010"/>
    <lineage>
        <taxon>Bacteria</taxon>
        <taxon>Bacillati</taxon>
        <taxon>Actinomycetota</taxon>
        <taxon>Actinomycetes</taxon>
        <taxon>Kitasatosporales</taxon>
        <taxon>Streptomycetaceae</taxon>
        <taxon>Streptomyces</taxon>
    </lineage>
</organism>
<dbReference type="Gene3D" id="3.40.80.10">
    <property type="entry name" value="Peptidoglycan recognition protein-like"/>
    <property type="match status" value="1"/>
</dbReference>
<dbReference type="InterPro" id="IPR002502">
    <property type="entry name" value="Amidase_domain"/>
</dbReference>
<reference evidence="8 9" key="1">
    <citation type="submission" date="2020-03" db="EMBL/GenBank/DDBJ databases">
        <title>WGS of actinomycetes isolated from Thailand.</title>
        <authorList>
            <person name="Thawai C."/>
        </authorList>
    </citation>
    <scope>NUCLEOTIDE SEQUENCE [LARGE SCALE GENOMIC DNA]</scope>
    <source>
        <strain evidence="8 9">PLAI 1-29</strain>
    </source>
</reference>
<dbReference type="InterPro" id="IPR036505">
    <property type="entry name" value="Amidase/PGRP_sf"/>
</dbReference>
<evidence type="ECO:0000256" key="1">
    <source>
        <dbReference type="ARBA" id="ARBA00001561"/>
    </source>
</evidence>
<keyword evidence="3" id="KW-0378">Hydrolase</keyword>
<feature type="domain" description="N-acetylmuramoyl-L-alanine amidase" evidence="7">
    <location>
        <begin position="242"/>
        <end position="371"/>
    </location>
</feature>
<dbReference type="Gene3D" id="1.10.530.10">
    <property type="match status" value="1"/>
</dbReference>
<dbReference type="SMART" id="SM00644">
    <property type="entry name" value="Ami_2"/>
    <property type="match status" value="1"/>
</dbReference>
<protein>
    <recommendedName>
        <fullName evidence="2">N-acetylmuramoyl-L-alanine amidase</fullName>
        <ecNumber evidence="2">3.5.1.28</ecNumber>
    </recommendedName>
</protein>
<dbReference type="Pfam" id="PF01510">
    <property type="entry name" value="Amidase_2"/>
    <property type="match status" value="1"/>
</dbReference>
<dbReference type="SUPFAM" id="SSF55846">
    <property type="entry name" value="N-acetylmuramoyl-L-alanine amidase-like"/>
    <property type="match status" value="1"/>
</dbReference>
<accession>A0ABX1BZ34</accession>
<comment type="caution">
    <text evidence="8">The sequence shown here is derived from an EMBL/GenBank/DDBJ whole genome shotgun (WGS) entry which is preliminary data.</text>
</comment>
<feature type="chain" id="PRO_5045185358" description="N-acetylmuramoyl-L-alanine amidase" evidence="6">
    <location>
        <begin position="32"/>
        <end position="386"/>
    </location>
</feature>
<name>A0ABX1BZ34_9ACTN</name>
<dbReference type="PANTHER" id="PTHR30417">
    <property type="entry name" value="N-ACETYLMURAMOYL-L-ALANINE AMIDASE AMID"/>
    <property type="match status" value="1"/>
</dbReference>
<evidence type="ECO:0000256" key="5">
    <source>
        <dbReference type="SAM" id="MobiDB-lite"/>
    </source>
</evidence>
<gene>
    <name evidence="8" type="ORF">HCK00_13850</name>
</gene>
<dbReference type="EC" id="3.5.1.28" evidence="2"/>
<dbReference type="CDD" id="cd06583">
    <property type="entry name" value="PGRP"/>
    <property type="match status" value="1"/>
</dbReference>
<dbReference type="InterPro" id="IPR023346">
    <property type="entry name" value="Lysozyme-like_dom_sf"/>
</dbReference>
<evidence type="ECO:0000313" key="8">
    <source>
        <dbReference type="EMBL" id="NJQ01578.1"/>
    </source>
</evidence>
<evidence type="ECO:0000256" key="6">
    <source>
        <dbReference type="SAM" id="SignalP"/>
    </source>
</evidence>
<comment type="catalytic activity">
    <reaction evidence="1">
        <text>Hydrolyzes the link between N-acetylmuramoyl residues and L-amino acid residues in certain cell-wall glycopeptides.</text>
        <dbReference type="EC" id="3.5.1.28"/>
    </reaction>
</comment>
<feature type="signal peptide" evidence="6">
    <location>
        <begin position="1"/>
        <end position="31"/>
    </location>
</feature>
<proteinExistence type="predicted"/>
<evidence type="ECO:0000259" key="7">
    <source>
        <dbReference type="SMART" id="SM00644"/>
    </source>
</evidence>
<dbReference type="InterPro" id="IPR051206">
    <property type="entry name" value="NAMLAA_amidase_2"/>
</dbReference>